<dbReference type="GO" id="GO:0017000">
    <property type="term" value="P:antibiotic biosynthetic process"/>
    <property type="evidence" value="ECO:0007669"/>
    <property type="project" value="UniProtKB-ARBA"/>
</dbReference>
<dbReference type="PANTHER" id="PTHR43798">
    <property type="entry name" value="MONOACYLGLYCEROL LIPASE"/>
    <property type="match status" value="1"/>
</dbReference>
<keyword evidence="3" id="KW-1185">Reference proteome</keyword>
<name>A0A9W9IFR7_9EURO</name>
<organism evidence="2 3">
    <name type="scientific">Penicillium capsulatum</name>
    <dbReference type="NCBI Taxonomy" id="69766"/>
    <lineage>
        <taxon>Eukaryota</taxon>
        <taxon>Fungi</taxon>
        <taxon>Dikarya</taxon>
        <taxon>Ascomycota</taxon>
        <taxon>Pezizomycotina</taxon>
        <taxon>Eurotiomycetes</taxon>
        <taxon>Eurotiomycetidae</taxon>
        <taxon>Eurotiales</taxon>
        <taxon>Aspergillaceae</taxon>
        <taxon>Penicillium</taxon>
    </lineage>
</organism>
<dbReference type="InterPro" id="IPR050266">
    <property type="entry name" value="AB_hydrolase_sf"/>
</dbReference>
<comment type="caution">
    <text evidence="2">The sequence shown here is derived from an EMBL/GenBank/DDBJ whole genome shotgun (WGS) entry which is preliminary data.</text>
</comment>
<dbReference type="GO" id="GO:0016020">
    <property type="term" value="C:membrane"/>
    <property type="evidence" value="ECO:0007669"/>
    <property type="project" value="TreeGrafter"/>
</dbReference>
<dbReference type="SUPFAM" id="SSF53474">
    <property type="entry name" value="alpha/beta-Hydrolases"/>
    <property type="match status" value="1"/>
</dbReference>
<dbReference type="AlphaFoldDB" id="A0A9W9IFR7"/>
<dbReference type="OrthoDB" id="8119704at2759"/>
<sequence length="261" mass="28592">MAASDPELFYQSHNPDGDETILLIHGACGSSAEFEETIIPIKKEGFHLLIPDLPAHGKSTGIAPFTVESASKLLFQLITRHAHHGAVHLVGMSLGAHIAAYMGARAAAGQIRSIIASGYNDFHPPRLLVPLLVPSIYALHHSVQLVTQFQKEIAQWQAGEGSYALVAEVIRTLFDPRRLEPIPVRTLVVAAGKPPLLMTDRVDSAKRLFGAVVGGREQGNRVAQHRGVRHPWHVEEPVQFSEMVVQWVGGHELGQEFEEIE</sequence>
<evidence type="ECO:0000259" key="1">
    <source>
        <dbReference type="Pfam" id="PF00561"/>
    </source>
</evidence>
<feature type="domain" description="AB hydrolase-1" evidence="1">
    <location>
        <begin position="20"/>
        <end position="129"/>
    </location>
</feature>
<evidence type="ECO:0000313" key="3">
    <source>
        <dbReference type="Proteomes" id="UP001146351"/>
    </source>
</evidence>
<reference evidence="2" key="2">
    <citation type="journal article" date="2023" name="IMA Fungus">
        <title>Comparative genomic study of the Penicillium genus elucidates a diverse pangenome and 15 lateral gene transfer events.</title>
        <authorList>
            <person name="Petersen C."/>
            <person name="Sorensen T."/>
            <person name="Nielsen M.R."/>
            <person name="Sondergaard T.E."/>
            <person name="Sorensen J.L."/>
            <person name="Fitzpatrick D.A."/>
            <person name="Frisvad J.C."/>
            <person name="Nielsen K.L."/>
        </authorList>
    </citation>
    <scope>NUCLEOTIDE SEQUENCE</scope>
    <source>
        <strain evidence="2">IBT 21917</strain>
    </source>
</reference>
<dbReference type="EMBL" id="JAPQKO010000003">
    <property type="protein sequence ID" value="KAJ5172832.1"/>
    <property type="molecule type" value="Genomic_DNA"/>
</dbReference>
<dbReference type="PANTHER" id="PTHR43798:SF33">
    <property type="entry name" value="HYDROLASE, PUTATIVE (AFU_ORTHOLOGUE AFUA_2G14860)-RELATED"/>
    <property type="match status" value="1"/>
</dbReference>
<dbReference type="InterPro" id="IPR000073">
    <property type="entry name" value="AB_hydrolase_1"/>
</dbReference>
<evidence type="ECO:0000313" key="2">
    <source>
        <dbReference type="EMBL" id="KAJ5172832.1"/>
    </source>
</evidence>
<protein>
    <recommendedName>
        <fullName evidence="1">AB hydrolase-1 domain-containing protein</fullName>
    </recommendedName>
</protein>
<dbReference type="InterPro" id="IPR029058">
    <property type="entry name" value="AB_hydrolase_fold"/>
</dbReference>
<dbReference type="Pfam" id="PF00561">
    <property type="entry name" value="Abhydrolase_1"/>
    <property type="match status" value="1"/>
</dbReference>
<dbReference type="Proteomes" id="UP001146351">
    <property type="component" value="Unassembled WGS sequence"/>
</dbReference>
<accession>A0A9W9IFR7</accession>
<proteinExistence type="predicted"/>
<gene>
    <name evidence="2" type="ORF">N7492_005425</name>
</gene>
<dbReference type="GO" id="GO:0072330">
    <property type="term" value="P:monocarboxylic acid biosynthetic process"/>
    <property type="evidence" value="ECO:0007669"/>
    <property type="project" value="UniProtKB-ARBA"/>
</dbReference>
<dbReference type="Gene3D" id="3.40.50.1820">
    <property type="entry name" value="alpha/beta hydrolase"/>
    <property type="match status" value="1"/>
</dbReference>
<reference evidence="2" key="1">
    <citation type="submission" date="2022-11" db="EMBL/GenBank/DDBJ databases">
        <authorList>
            <person name="Petersen C."/>
        </authorList>
    </citation>
    <scope>NUCLEOTIDE SEQUENCE</scope>
    <source>
        <strain evidence="2">IBT 21917</strain>
    </source>
</reference>